<protein>
    <submittedName>
        <fullName evidence="2">GNAT family N-acetyltransferase</fullName>
    </submittedName>
</protein>
<dbReference type="GO" id="GO:0016747">
    <property type="term" value="F:acyltransferase activity, transferring groups other than amino-acyl groups"/>
    <property type="evidence" value="ECO:0007669"/>
    <property type="project" value="InterPro"/>
</dbReference>
<reference evidence="2 3" key="1">
    <citation type="submission" date="2019-07" db="EMBL/GenBank/DDBJ databases">
        <title>Draft genome for Aliikangiella sp. M105.</title>
        <authorList>
            <person name="Wang G."/>
        </authorList>
    </citation>
    <scope>NUCLEOTIDE SEQUENCE [LARGE SCALE GENOMIC DNA]</scope>
    <source>
        <strain evidence="2 3">M105</strain>
    </source>
</reference>
<dbReference type="InterPro" id="IPR000182">
    <property type="entry name" value="GNAT_dom"/>
</dbReference>
<dbReference type="AlphaFoldDB" id="A0A545UI49"/>
<dbReference type="Gene3D" id="3.40.630.30">
    <property type="match status" value="1"/>
</dbReference>
<dbReference type="PROSITE" id="PS51186">
    <property type="entry name" value="GNAT"/>
    <property type="match status" value="1"/>
</dbReference>
<dbReference type="InterPro" id="IPR016181">
    <property type="entry name" value="Acyl_CoA_acyltransferase"/>
</dbReference>
<keyword evidence="3" id="KW-1185">Reference proteome</keyword>
<dbReference type="Proteomes" id="UP000315439">
    <property type="component" value="Unassembled WGS sequence"/>
</dbReference>
<keyword evidence="2" id="KW-0808">Transferase</keyword>
<evidence type="ECO:0000313" key="3">
    <source>
        <dbReference type="Proteomes" id="UP000315439"/>
    </source>
</evidence>
<dbReference type="PANTHER" id="PTHR43792">
    <property type="entry name" value="GNAT FAMILY, PUTATIVE (AFU_ORTHOLOGUE AFUA_3G00765)-RELATED-RELATED"/>
    <property type="match status" value="1"/>
</dbReference>
<evidence type="ECO:0000313" key="2">
    <source>
        <dbReference type="EMBL" id="TQV89141.1"/>
    </source>
</evidence>
<dbReference type="SUPFAM" id="SSF55729">
    <property type="entry name" value="Acyl-CoA N-acyltransferases (Nat)"/>
    <property type="match status" value="1"/>
</dbReference>
<organism evidence="2 3">
    <name type="scientific">Aliikangiella coralliicola</name>
    <dbReference type="NCBI Taxonomy" id="2592383"/>
    <lineage>
        <taxon>Bacteria</taxon>
        <taxon>Pseudomonadati</taxon>
        <taxon>Pseudomonadota</taxon>
        <taxon>Gammaproteobacteria</taxon>
        <taxon>Oceanospirillales</taxon>
        <taxon>Pleioneaceae</taxon>
        <taxon>Aliikangiella</taxon>
    </lineage>
</organism>
<evidence type="ECO:0000259" key="1">
    <source>
        <dbReference type="PROSITE" id="PS51186"/>
    </source>
</evidence>
<accession>A0A545UI49</accession>
<gene>
    <name evidence="2" type="ORF">FLL46_03160</name>
</gene>
<dbReference type="InterPro" id="IPR051531">
    <property type="entry name" value="N-acetyltransferase"/>
</dbReference>
<sequence>MTESIISHEQALIQTPRLTLRPMRTTDARRVYDYRNQPAVSIFQGWTPENQQEVANYATGMRERPVGAPGFWYQVILQLNPEEFNNLDIKSAENESGGIVGDVAFCIETDTQKQAELGIALDTAFQRKGLASEAITGLVDFLFNQFDLHRIHVSIDARNQASMKLFEKSGFRLEGHLKQSVFFKGEWCDDIIMGLLKTEWMARS</sequence>
<proteinExistence type="predicted"/>
<dbReference type="EMBL" id="VIKS01000002">
    <property type="protein sequence ID" value="TQV89141.1"/>
    <property type="molecule type" value="Genomic_DNA"/>
</dbReference>
<dbReference type="Pfam" id="PF13302">
    <property type="entry name" value="Acetyltransf_3"/>
    <property type="match status" value="1"/>
</dbReference>
<comment type="caution">
    <text evidence="2">The sequence shown here is derived from an EMBL/GenBank/DDBJ whole genome shotgun (WGS) entry which is preliminary data.</text>
</comment>
<dbReference type="RefSeq" id="WP_142891991.1">
    <property type="nucleotide sequence ID" value="NZ_ML660161.1"/>
</dbReference>
<dbReference type="OrthoDB" id="9801656at2"/>
<name>A0A545UI49_9GAMM</name>
<dbReference type="PANTHER" id="PTHR43792:SF1">
    <property type="entry name" value="N-ACETYLTRANSFERASE DOMAIN-CONTAINING PROTEIN"/>
    <property type="match status" value="1"/>
</dbReference>
<feature type="domain" description="N-acetyltransferase" evidence="1">
    <location>
        <begin position="18"/>
        <end position="198"/>
    </location>
</feature>